<dbReference type="AlphaFoldDB" id="A0AAD3TD54"/>
<gene>
    <name evidence="6" type="ORF">Nepgr_029183</name>
</gene>
<feature type="compositionally biased region" description="Polar residues" evidence="4">
    <location>
        <begin position="37"/>
        <end position="48"/>
    </location>
</feature>
<dbReference type="PROSITE" id="PS00036">
    <property type="entry name" value="BZIP_BASIC"/>
    <property type="match status" value="1"/>
</dbReference>
<dbReference type="PANTHER" id="PTHR22952:SF433">
    <property type="entry name" value="PROTEIN FD"/>
    <property type="match status" value="1"/>
</dbReference>
<evidence type="ECO:0000313" key="7">
    <source>
        <dbReference type="Proteomes" id="UP001279734"/>
    </source>
</evidence>
<evidence type="ECO:0000256" key="2">
    <source>
        <dbReference type="ARBA" id="ARBA00023125"/>
    </source>
</evidence>
<dbReference type="InterPro" id="IPR043452">
    <property type="entry name" value="BZIP46-like"/>
</dbReference>
<dbReference type="SUPFAM" id="SSF57959">
    <property type="entry name" value="Leucine zipper domain"/>
    <property type="match status" value="1"/>
</dbReference>
<dbReference type="InterPro" id="IPR004827">
    <property type="entry name" value="bZIP"/>
</dbReference>
<dbReference type="Pfam" id="PF00170">
    <property type="entry name" value="bZIP_1"/>
    <property type="match status" value="1"/>
</dbReference>
<name>A0AAD3TD54_NEPGR</name>
<evidence type="ECO:0000313" key="6">
    <source>
        <dbReference type="EMBL" id="GMH27340.1"/>
    </source>
</evidence>
<accession>A0AAD3TD54</accession>
<evidence type="ECO:0000256" key="4">
    <source>
        <dbReference type="SAM" id="MobiDB-lite"/>
    </source>
</evidence>
<keyword evidence="2" id="KW-0238">DNA-binding</keyword>
<evidence type="ECO:0000256" key="3">
    <source>
        <dbReference type="ARBA" id="ARBA00023242"/>
    </source>
</evidence>
<comment type="subcellular location">
    <subcellularLocation>
        <location evidence="1">Nucleus</location>
    </subcellularLocation>
</comment>
<dbReference type="Gene3D" id="1.20.5.170">
    <property type="match status" value="1"/>
</dbReference>
<dbReference type="PROSITE" id="PS50217">
    <property type="entry name" value="BZIP"/>
    <property type="match status" value="1"/>
</dbReference>
<sequence length="189" mass="21035">MEEDISLSCYCSPHNYPAFHGSSIIHQDLLSRRANKDPTTSELSSAGTATFFSTPLPSPPPFPPAMATSLSSKSGQRETGVDSTPFFMSSLNFPFDGLASSASLLSSFCKKRNSEHNDDRPGDRRHKRKMKNRESAARSRARRQAYALELERERAYWMEENARLRKGLQEELCFAAAAATEVPKKAQSV</sequence>
<dbReference type="GO" id="GO:0045893">
    <property type="term" value="P:positive regulation of DNA-templated transcription"/>
    <property type="evidence" value="ECO:0007669"/>
    <property type="project" value="InterPro"/>
</dbReference>
<dbReference type="Proteomes" id="UP001279734">
    <property type="component" value="Unassembled WGS sequence"/>
</dbReference>
<dbReference type="PANTHER" id="PTHR22952">
    <property type="entry name" value="CAMP-RESPONSE ELEMENT BINDING PROTEIN-RELATED"/>
    <property type="match status" value="1"/>
</dbReference>
<feature type="region of interest" description="Disordered" evidence="4">
    <location>
        <begin position="112"/>
        <end position="141"/>
    </location>
</feature>
<comment type="caution">
    <text evidence="6">The sequence shown here is derived from an EMBL/GenBank/DDBJ whole genome shotgun (WGS) entry which is preliminary data.</text>
</comment>
<protein>
    <recommendedName>
        <fullName evidence="5">BZIP domain-containing protein</fullName>
    </recommendedName>
</protein>
<dbReference type="EMBL" id="BSYO01000032">
    <property type="protein sequence ID" value="GMH27340.1"/>
    <property type="molecule type" value="Genomic_DNA"/>
</dbReference>
<keyword evidence="7" id="KW-1185">Reference proteome</keyword>
<proteinExistence type="predicted"/>
<organism evidence="6 7">
    <name type="scientific">Nepenthes gracilis</name>
    <name type="common">Slender pitcher plant</name>
    <dbReference type="NCBI Taxonomy" id="150966"/>
    <lineage>
        <taxon>Eukaryota</taxon>
        <taxon>Viridiplantae</taxon>
        <taxon>Streptophyta</taxon>
        <taxon>Embryophyta</taxon>
        <taxon>Tracheophyta</taxon>
        <taxon>Spermatophyta</taxon>
        <taxon>Magnoliopsida</taxon>
        <taxon>eudicotyledons</taxon>
        <taxon>Gunneridae</taxon>
        <taxon>Pentapetalae</taxon>
        <taxon>Caryophyllales</taxon>
        <taxon>Nepenthaceae</taxon>
        <taxon>Nepenthes</taxon>
    </lineage>
</organism>
<feature type="domain" description="BZIP" evidence="5">
    <location>
        <begin position="122"/>
        <end position="170"/>
    </location>
</feature>
<keyword evidence="3" id="KW-0539">Nucleus</keyword>
<dbReference type="GO" id="GO:0003700">
    <property type="term" value="F:DNA-binding transcription factor activity"/>
    <property type="evidence" value="ECO:0007669"/>
    <property type="project" value="InterPro"/>
</dbReference>
<dbReference type="GO" id="GO:0005634">
    <property type="term" value="C:nucleus"/>
    <property type="evidence" value="ECO:0007669"/>
    <property type="project" value="UniProtKB-SubCell"/>
</dbReference>
<dbReference type="GO" id="GO:0003677">
    <property type="term" value="F:DNA binding"/>
    <property type="evidence" value="ECO:0007669"/>
    <property type="project" value="UniProtKB-KW"/>
</dbReference>
<dbReference type="InterPro" id="IPR046347">
    <property type="entry name" value="bZIP_sf"/>
</dbReference>
<dbReference type="SMART" id="SM00338">
    <property type="entry name" value="BRLZ"/>
    <property type="match status" value="1"/>
</dbReference>
<evidence type="ECO:0000256" key="1">
    <source>
        <dbReference type="ARBA" id="ARBA00004123"/>
    </source>
</evidence>
<feature type="region of interest" description="Disordered" evidence="4">
    <location>
        <begin position="30"/>
        <end position="83"/>
    </location>
</feature>
<feature type="compositionally biased region" description="Basic and acidic residues" evidence="4">
    <location>
        <begin position="112"/>
        <end position="122"/>
    </location>
</feature>
<evidence type="ECO:0000259" key="5">
    <source>
        <dbReference type="PROSITE" id="PS50217"/>
    </source>
</evidence>
<reference evidence="6" key="1">
    <citation type="submission" date="2023-05" db="EMBL/GenBank/DDBJ databases">
        <title>Nepenthes gracilis genome sequencing.</title>
        <authorList>
            <person name="Fukushima K."/>
        </authorList>
    </citation>
    <scope>NUCLEOTIDE SEQUENCE</scope>
    <source>
        <strain evidence="6">SING2019-196</strain>
    </source>
</reference>